<reference evidence="2 3" key="1">
    <citation type="submission" date="2018-07" db="EMBL/GenBank/DDBJ databases">
        <title>Genome sequences of six Lactobacillus spp. isolated from bumble bee guts.</title>
        <authorList>
            <person name="Motta E.V.S."/>
            <person name="Moran N.A."/>
        </authorList>
    </citation>
    <scope>NUCLEOTIDE SEQUENCE [LARGE SCALE GENOMIC DNA]</scope>
    <source>
        <strain evidence="2 3">LV-8.1</strain>
    </source>
</reference>
<dbReference type="EMBL" id="QOCS01000014">
    <property type="protein sequence ID" value="RHW46064.1"/>
    <property type="molecule type" value="Genomic_DNA"/>
</dbReference>
<accession>A0A3R6YP26</accession>
<dbReference type="Proteomes" id="UP000284822">
    <property type="component" value="Unassembled WGS sequence"/>
</dbReference>
<dbReference type="InterPro" id="IPR010359">
    <property type="entry name" value="IrrE_HExxH"/>
</dbReference>
<dbReference type="RefSeq" id="WP_118910910.1">
    <property type="nucleotide sequence ID" value="NZ_QOCS01000014.1"/>
</dbReference>
<name>A0A3R6YP26_9LACO</name>
<sequence length="136" mass="15922">MTYLLNLAFDNGIAVKIERVHSHTPSAANVKQKRIFINSNWYRPEGIIFQLAHELGHIFCKHGDLDVLYFSPSKRGIELEANRYAIKLLLPFYLDGKEPYYVNVEQFMDCFSIPMHLENIVEQEMRKKYVKIISIS</sequence>
<comment type="caution">
    <text evidence="2">The sequence shown here is derived from an EMBL/GenBank/DDBJ whole genome shotgun (WGS) entry which is preliminary data.</text>
</comment>
<evidence type="ECO:0000313" key="2">
    <source>
        <dbReference type="EMBL" id="RHW46064.1"/>
    </source>
</evidence>
<dbReference type="AlphaFoldDB" id="A0A3R6YP26"/>
<evidence type="ECO:0000313" key="3">
    <source>
        <dbReference type="Proteomes" id="UP000284822"/>
    </source>
</evidence>
<protein>
    <recommendedName>
        <fullName evidence="1">IrrE N-terminal-like domain-containing protein</fullName>
    </recommendedName>
</protein>
<proteinExistence type="predicted"/>
<evidence type="ECO:0000259" key="1">
    <source>
        <dbReference type="Pfam" id="PF06114"/>
    </source>
</evidence>
<dbReference type="Pfam" id="PF06114">
    <property type="entry name" value="Peptidase_M78"/>
    <property type="match status" value="1"/>
</dbReference>
<organism evidence="2 3">
    <name type="scientific">Bombilactobacillus bombi</name>
    <dbReference type="NCBI Taxonomy" id="1303590"/>
    <lineage>
        <taxon>Bacteria</taxon>
        <taxon>Bacillati</taxon>
        <taxon>Bacillota</taxon>
        <taxon>Bacilli</taxon>
        <taxon>Lactobacillales</taxon>
        <taxon>Lactobacillaceae</taxon>
        <taxon>Bombilactobacillus</taxon>
    </lineage>
</organism>
<gene>
    <name evidence="2" type="ORF">DS832_06855</name>
</gene>
<dbReference type="Gene3D" id="1.10.10.2910">
    <property type="match status" value="1"/>
</dbReference>
<feature type="domain" description="IrrE N-terminal-like" evidence="1">
    <location>
        <begin position="23"/>
        <end position="91"/>
    </location>
</feature>